<keyword evidence="3" id="KW-1185">Reference proteome</keyword>
<proteinExistence type="predicted"/>
<accession>A0AAV6VK47</accession>
<comment type="caution">
    <text evidence="2">The sequence shown here is derived from an EMBL/GenBank/DDBJ whole genome shotgun (WGS) entry which is preliminary data.</text>
</comment>
<feature type="region of interest" description="Disordered" evidence="1">
    <location>
        <begin position="1"/>
        <end position="39"/>
    </location>
</feature>
<evidence type="ECO:0000313" key="2">
    <source>
        <dbReference type="EMBL" id="KAG8196999.1"/>
    </source>
</evidence>
<evidence type="ECO:0000256" key="1">
    <source>
        <dbReference type="SAM" id="MobiDB-lite"/>
    </source>
</evidence>
<reference evidence="2 3" key="1">
    <citation type="journal article" date="2022" name="Nat. Ecol. Evol.">
        <title>A masculinizing supergene underlies an exaggerated male reproductive morph in a spider.</title>
        <authorList>
            <person name="Hendrickx F."/>
            <person name="De Corte Z."/>
            <person name="Sonet G."/>
            <person name="Van Belleghem S.M."/>
            <person name="Kostlbacher S."/>
            <person name="Vangestel C."/>
        </authorList>
    </citation>
    <scope>NUCLEOTIDE SEQUENCE [LARGE SCALE GENOMIC DNA]</scope>
    <source>
        <strain evidence="2">W744_W776</strain>
    </source>
</reference>
<protein>
    <submittedName>
        <fullName evidence="2">Uncharacterized protein</fullName>
    </submittedName>
</protein>
<gene>
    <name evidence="2" type="ORF">JTE90_013835</name>
</gene>
<dbReference type="EMBL" id="JAFNEN010000060">
    <property type="protein sequence ID" value="KAG8196999.1"/>
    <property type="molecule type" value="Genomic_DNA"/>
</dbReference>
<organism evidence="2 3">
    <name type="scientific">Oedothorax gibbosus</name>
    <dbReference type="NCBI Taxonomy" id="931172"/>
    <lineage>
        <taxon>Eukaryota</taxon>
        <taxon>Metazoa</taxon>
        <taxon>Ecdysozoa</taxon>
        <taxon>Arthropoda</taxon>
        <taxon>Chelicerata</taxon>
        <taxon>Arachnida</taxon>
        <taxon>Araneae</taxon>
        <taxon>Araneomorphae</taxon>
        <taxon>Entelegynae</taxon>
        <taxon>Araneoidea</taxon>
        <taxon>Linyphiidae</taxon>
        <taxon>Erigoninae</taxon>
        <taxon>Oedothorax</taxon>
    </lineage>
</organism>
<dbReference type="AlphaFoldDB" id="A0AAV6VK47"/>
<evidence type="ECO:0000313" key="3">
    <source>
        <dbReference type="Proteomes" id="UP000827092"/>
    </source>
</evidence>
<name>A0AAV6VK47_9ARAC</name>
<feature type="compositionally biased region" description="Polar residues" evidence="1">
    <location>
        <begin position="1"/>
        <end position="12"/>
    </location>
</feature>
<sequence length="66" mass="7288">MNYSSGTVTNIPQKDISHRGKQASVAKDNGNHHQDHNQEDARFVRSLFAAPPGFVLPTQFVQGRPS</sequence>
<dbReference type="Proteomes" id="UP000827092">
    <property type="component" value="Unassembled WGS sequence"/>
</dbReference>
<feature type="compositionally biased region" description="Basic and acidic residues" evidence="1">
    <location>
        <begin position="29"/>
        <end position="39"/>
    </location>
</feature>